<name>A0ACC1IXY5_9FUNG</name>
<feature type="non-terminal residue" evidence="1">
    <location>
        <position position="96"/>
    </location>
</feature>
<reference evidence="1" key="1">
    <citation type="submission" date="2022-07" db="EMBL/GenBank/DDBJ databases">
        <title>Phylogenomic reconstructions and comparative analyses of Kickxellomycotina fungi.</title>
        <authorList>
            <person name="Reynolds N.K."/>
            <person name="Stajich J.E."/>
            <person name="Barry K."/>
            <person name="Grigoriev I.V."/>
            <person name="Crous P."/>
            <person name="Smith M.E."/>
        </authorList>
    </citation>
    <scope>NUCLEOTIDE SEQUENCE</scope>
    <source>
        <strain evidence="1">NRRL 5244</strain>
    </source>
</reference>
<evidence type="ECO:0000313" key="2">
    <source>
        <dbReference type="Proteomes" id="UP001150603"/>
    </source>
</evidence>
<sequence>MLRPPVHRGMMELDRAAFQLTFKVHAIVVPTRSIGQAKAELASDILKLAKLRNVVDGDDAACKDLKKVLLKPEITSDALAEGSERLRALVKEKEWA</sequence>
<proteinExistence type="predicted"/>
<comment type="caution">
    <text evidence="1">The sequence shown here is derived from an EMBL/GenBank/DDBJ whole genome shotgun (WGS) entry which is preliminary data.</text>
</comment>
<dbReference type="Proteomes" id="UP001150603">
    <property type="component" value="Unassembled WGS sequence"/>
</dbReference>
<accession>A0ACC1IXY5</accession>
<gene>
    <name evidence="1" type="ORF">FBU59_007118</name>
</gene>
<evidence type="ECO:0000313" key="1">
    <source>
        <dbReference type="EMBL" id="KAJ1928616.1"/>
    </source>
</evidence>
<keyword evidence="2" id="KW-1185">Reference proteome</keyword>
<protein>
    <submittedName>
        <fullName evidence="1">Uncharacterized protein</fullName>
    </submittedName>
</protein>
<dbReference type="EMBL" id="JANBPW010006624">
    <property type="protein sequence ID" value="KAJ1928616.1"/>
    <property type="molecule type" value="Genomic_DNA"/>
</dbReference>
<organism evidence="1 2">
    <name type="scientific">Linderina macrospora</name>
    <dbReference type="NCBI Taxonomy" id="4868"/>
    <lineage>
        <taxon>Eukaryota</taxon>
        <taxon>Fungi</taxon>
        <taxon>Fungi incertae sedis</taxon>
        <taxon>Zoopagomycota</taxon>
        <taxon>Kickxellomycotina</taxon>
        <taxon>Kickxellomycetes</taxon>
        <taxon>Kickxellales</taxon>
        <taxon>Kickxellaceae</taxon>
        <taxon>Linderina</taxon>
    </lineage>
</organism>